<dbReference type="EMBL" id="CP045809">
    <property type="protein sequence ID" value="QHN33801.1"/>
    <property type="molecule type" value="Genomic_DNA"/>
</dbReference>
<dbReference type="NCBIfam" id="TIGR01950">
    <property type="entry name" value="SoxR"/>
    <property type="match status" value="1"/>
</dbReference>
<accession>A0ABX6IEQ9</accession>
<dbReference type="PRINTS" id="PR00040">
    <property type="entry name" value="HTHMERR"/>
</dbReference>
<dbReference type="Pfam" id="PF00376">
    <property type="entry name" value="MerR"/>
    <property type="match status" value="1"/>
</dbReference>
<dbReference type="InterPro" id="IPR015358">
    <property type="entry name" value="Tscrpt_reg_MerR_DNA-bd"/>
</dbReference>
<evidence type="ECO:0000256" key="2">
    <source>
        <dbReference type="ARBA" id="ARBA00022723"/>
    </source>
</evidence>
<dbReference type="Gene3D" id="1.10.1660.10">
    <property type="match status" value="1"/>
</dbReference>
<dbReference type="PROSITE" id="PS00552">
    <property type="entry name" value="HTH_MERR_1"/>
    <property type="match status" value="1"/>
</dbReference>
<evidence type="ECO:0000256" key="4">
    <source>
        <dbReference type="ARBA" id="ARBA00023014"/>
    </source>
</evidence>
<evidence type="ECO:0000256" key="5">
    <source>
        <dbReference type="ARBA" id="ARBA00023015"/>
    </source>
</evidence>
<reference evidence="9" key="1">
    <citation type="journal article" date="2021" name="Nat. Microbiol.">
        <title>Cocultivation of an ultrasmall environmental parasitic bacterium with lytic ability against bacteria associated with wastewater foams.</title>
        <authorList>
            <person name="Batinovic S."/>
            <person name="Rose J.J.A."/>
            <person name="Ratcliffe J."/>
            <person name="Seviour R.J."/>
            <person name="Petrovski S."/>
        </authorList>
    </citation>
    <scope>NUCLEOTIDE SEQUENCE</scope>
    <source>
        <strain evidence="9">CON9</strain>
    </source>
</reference>
<keyword evidence="4" id="KW-0411">Iron-sulfur</keyword>
<evidence type="ECO:0000256" key="3">
    <source>
        <dbReference type="ARBA" id="ARBA00023004"/>
    </source>
</evidence>
<evidence type="ECO:0000256" key="6">
    <source>
        <dbReference type="ARBA" id="ARBA00023125"/>
    </source>
</evidence>
<dbReference type="InterPro" id="IPR047057">
    <property type="entry name" value="MerR_fam"/>
</dbReference>
<dbReference type="PANTHER" id="PTHR30204:SF0">
    <property type="entry name" value="REDOX-SENSITIVE TRANSCRIPTIONAL ACTIVATOR SOXR"/>
    <property type="match status" value="1"/>
</dbReference>
<keyword evidence="7" id="KW-0804">Transcription</keyword>
<dbReference type="InterPro" id="IPR000551">
    <property type="entry name" value="MerR-type_HTH_dom"/>
</dbReference>
<dbReference type="PANTHER" id="PTHR30204">
    <property type="entry name" value="REDOX-CYCLING DRUG-SENSING TRANSCRIPTIONAL ACTIVATOR SOXR"/>
    <property type="match status" value="1"/>
</dbReference>
<organism evidence="9 10">
    <name type="scientific">Gordonia pseudamarae</name>
    <dbReference type="NCBI Taxonomy" id="2831662"/>
    <lineage>
        <taxon>Bacteria</taxon>
        <taxon>Bacillati</taxon>
        <taxon>Actinomycetota</taxon>
        <taxon>Actinomycetes</taxon>
        <taxon>Mycobacteriales</taxon>
        <taxon>Gordoniaceae</taxon>
        <taxon>Gordonia</taxon>
    </lineage>
</organism>
<evidence type="ECO:0000313" key="9">
    <source>
        <dbReference type="EMBL" id="QHN33801.1"/>
    </source>
</evidence>
<feature type="domain" description="HTH merR-type" evidence="8">
    <location>
        <begin position="10"/>
        <end position="78"/>
    </location>
</feature>
<keyword evidence="3" id="KW-0408">Iron</keyword>
<dbReference type="SUPFAM" id="SSF46955">
    <property type="entry name" value="Putative DNA-binding domain"/>
    <property type="match status" value="1"/>
</dbReference>
<dbReference type="InterPro" id="IPR010211">
    <property type="entry name" value="Redox-sen_tscrpt-act_SoxR"/>
</dbReference>
<evidence type="ECO:0000256" key="7">
    <source>
        <dbReference type="ARBA" id="ARBA00023163"/>
    </source>
</evidence>
<protein>
    <submittedName>
        <fullName evidence="9">Redox-sensitive transcriptional activator SoxR</fullName>
    </submittedName>
</protein>
<gene>
    <name evidence="9" type="primary">soxR</name>
    <name evidence="9" type="ORF">GII31_01675</name>
</gene>
<dbReference type="SMART" id="SM00422">
    <property type="entry name" value="HTH_MERR"/>
    <property type="match status" value="1"/>
</dbReference>
<dbReference type="CDD" id="cd01110">
    <property type="entry name" value="HTH_SoxR"/>
    <property type="match status" value="1"/>
</dbReference>
<name>A0ABX6IEQ9_9ACTN</name>
<proteinExistence type="predicted"/>
<keyword evidence="1" id="KW-0001">2Fe-2S</keyword>
<dbReference type="RefSeq" id="WP_246222057.1">
    <property type="nucleotide sequence ID" value="NZ_CP045806.1"/>
</dbReference>
<sequence length="169" mass="18523">MGEVAAEGIWLKPGQVARRAGVAVSTLHYYEEFGLISSRRTSGNRREYRRDTLRLVAFIRASQTLGIPLARIKAALDDLPHDRPPTKRDWAHLAADWRADLDQRIERLIALRDNLADCIGCGCLSLTSCPYTNPGDALGREGPGARRLLPETACPSGPDCADPALRSCT</sequence>
<keyword evidence="10" id="KW-1185">Reference proteome</keyword>
<evidence type="ECO:0000313" key="10">
    <source>
        <dbReference type="Proteomes" id="UP001059836"/>
    </source>
</evidence>
<evidence type="ECO:0000256" key="1">
    <source>
        <dbReference type="ARBA" id="ARBA00022714"/>
    </source>
</evidence>
<keyword evidence="6" id="KW-0238">DNA-binding</keyword>
<evidence type="ECO:0000259" key="8">
    <source>
        <dbReference type="PROSITE" id="PS50937"/>
    </source>
</evidence>
<keyword evidence="5" id="KW-0805">Transcription regulation</keyword>
<keyword evidence="2" id="KW-0479">Metal-binding</keyword>
<dbReference type="Pfam" id="PF09278">
    <property type="entry name" value="MerR-DNA-bind"/>
    <property type="match status" value="1"/>
</dbReference>
<dbReference type="PROSITE" id="PS50937">
    <property type="entry name" value="HTH_MERR_2"/>
    <property type="match status" value="1"/>
</dbReference>
<dbReference type="InterPro" id="IPR009061">
    <property type="entry name" value="DNA-bd_dom_put_sf"/>
</dbReference>
<dbReference type="Proteomes" id="UP001059836">
    <property type="component" value="Chromosome"/>
</dbReference>